<keyword evidence="2" id="KW-1185">Reference proteome</keyword>
<sequence length="100" mass="11179">MQSISASDFVDRLGTHIRVGSALFITSFAHARGTAPFVFKDLETGTYALLQMTPFVAPYNLHIRDIIAFATYQEGFRFVHRHKGSSCQRGSHKACLCPCR</sequence>
<name>A0A8X7BYL1_9ARAC</name>
<protein>
    <submittedName>
        <fullName evidence="1">Uncharacterized protein</fullName>
    </submittedName>
</protein>
<proteinExistence type="predicted"/>
<evidence type="ECO:0000313" key="2">
    <source>
        <dbReference type="Proteomes" id="UP000886998"/>
    </source>
</evidence>
<gene>
    <name evidence="1" type="ORF">TNIN_170141</name>
</gene>
<organism evidence="1 2">
    <name type="scientific">Trichonephila inaurata madagascariensis</name>
    <dbReference type="NCBI Taxonomy" id="2747483"/>
    <lineage>
        <taxon>Eukaryota</taxon>
        <taxon>Metazoa</taxon>
        <taxon>Ecdysozoa</taxon>
        <taxon>Arthropoda</taxon>
        <taxon>Chelicerata</taxon>
        <taxon>Arachnida</taxon>
        <taxon>Araneae</taxon>
        <taxon>Araneomorphae</taxon>
        <taxon>Entelegynae</taxon>
        <taxon>Araneoidea</taxon>
        <taxon>Nephilidae</taxon>
        <taxon>Trichonephila</taxon>
        <taxon>Trichonephila inaurata</taxon>
    </lineage>
</organism>
<dbReference type="Proteomes" id="UP000886998">
    <property type="component" value="Unassembled WGS sequence"/>
</dbReference>
<dbReference type="AlphaFoldDB" id="A0A8X7BYL1"/>
<reference evidence="1" key="1">
    <citation type="submission" date="2020-08" db="EMBL/GenBank/DDBJ databases">
        <title>Multicomponent nature underlies the extraordinary mechanical properties of spider dragline silk.</title>
        <authorList>
            <person name="Kono N."/>
            <person name="Nakamura H."/>
            <person name="Mori M."/>
            <person name="Yoshida Y."/>
            <person name="Ohtoshi R."/>
            <person name="Malay A.D."/>
            <person name="Moran D.A.P."/>
            <person name="Tomita M."/>
            <person name="Numata K."/>
            <person name="Arakawa K."/>
        </authorList>
    </citation>
    <scope>NUCLEOTIDE SEQUENCE</scope>
</reference>
<comment type="caution">
    <text evidence="1">The sequence shown here is derived from an EMBL/GenBank/DDBJ whole genome shotgun (WGS) entry which is preliminary data.</text>
</comment>
<evidence type="ECO:0000313" key="1">
    <source>
        <dbReference type="EMBL" id="GFY48705.1"/>
    </source>
</evidence>
<dbReference type="EMBL" id="BMAV01006621">
    <property type="protein sequence ID" value="GFY48705.1"/>
    <property type="molecule type" value="Genomic_DNA"/>
</dbReference>
<accession>A0A8X7BYL1</accession>